<organism evidence="2 3">
    <name type="scientific">Aspergillus versicolor CBS 583.65</name>
    <dbReference type="NCBI Taxonomy" id="1036611"/>
    <lineage>
        <taxon>Eukaryota</taxon>
        <taxon>Fungi</taxon>
        <taxon>Dikarya</taxon>
        <taxon>Ascomycota</taxon>
        <taxon>Pezizomycotina</taxon>
        <taxon>Eurotiomycetes</taxon>
        <taxon>Eurotiomycetidae</taxon>
        <taxon>Eurotiales</taxon>
        <taxon>Aspergillaceae</taxon>
        <taxon>Aspergillus</taxon>
        <taxon>Aspergillus subgen. Nidulantes</taxon>
    </lineage>
</organism>
<dbReference type="Proteomes" id="UP000184073">
    <property type="component" value="Unassembled WGS sequence"/>
</dbReference>
<dbReference type="RefSeq" id="XP_040663892.1">
    <property type="nucleotide sequence ID" value="XM_040813088.1"/>
</dbReference>
<dbReference type="GeneID" id="63728599"/>
<keyword evidence="1" id="KW-0472">Membrane</keyword>
<sequence length="165" mass="18588">MRDPKHVIIINYNMLMRKVETLETNKSLASRPPKAYTFPAQLRFDIPSPAVMTLLWLGEAQPAPSVFFPFGARHIISHGNGTNKHRVQHVYLQYGIVRNVSTPCGHCPVLPCALLPLLPNTTPRGNPGKANFSHKSSPAFLFSLFFFFFLLLTFRPFPSPWLPAC</sequence>
<accession>A0A1L9P9C0</accession>
<evidence type="ECO:0000313" key="3">
    <source>
        <dbReference type="Proteomes" id="UP000184073"/>
    </source>
</evidence>
<keyword evidence="1" id="KW-1133">Transmembrane helix</keyword>
<reference evidence="3" key="1">
    <citation type="journal article" date="2017" name="Genome Biol.">
        <title>Comparative genomics reveals high biological diversity and specific adaptations in the industrially and medically important fungal genus Aspergillus.</title>
        <authorList>
            <person name="de Vries R.P."/>
            <person name="Riley R."/>
            <person name="Wiebenga A."/>
            <person name="Aguilar-Osorio G."/>
            <person name="Amillis S."/>
            <person name="Uchima C.A."/>
            <person name="Anderluh G."/>
            <person name="Asadollahi M."/>
            <person name="Askin M."/>
            <person name="Barry K."/>
            <person name="Battaglia E."/>
            <person name="Bayram O."/>
            <person name="Benocci T."/>
            <person name="Braus-Stromeyer S.A."/>
            <person name="Caldana C."/>
            <person name="Canovas D."/>
            <person name="Cerqueira G.C."/>
            <person name="Chen F."/>
            <person name="Chen W."/>
            <person name="Choi C."/>
            <person name="Clum A."/>
            <person name="Dos Santos R.A."/>
            <person name="Damasio A.R."/>
            <person name="Diallinas G."/>
            <person name="Emri T."/>
            <person name="Fekete E."/>
            <person name="Flipphi M."/>
            <person name="Freyberg S."/>
            <person name="Gallo A."/>
            <person name="Gournas C."/>
            <person name="Habgood R."/>
            <person name="Hainaut M."/>
            <person name="Harispe M.L."/>
            <person name="Henrissat B."/>
            <person name="Hilden K.S."/>
            <person name="Hope R."/>
            <person name="Hossain A."/>
            <person name="Karabika E."/>
            <person name="Karaffa L."/>
            <person name="Karanyi Z."/>
            <person name="Krasevec N."/>
            <person name="Kuo A."/>
            <person name="Kusch H."/>
            <person name="LaButti K."/>
            <person name="Lagendijk E.L."/>
            <person name="Lapidus A."/>
            <person name="Levasseur A."/>
            <person name="Lindquist E."/>
            <person name="Lipzen A."/>
            <person name="Logrieco A.F."/>
            <person name="MacCabe A."/>
            <person name="Maekelae M.R."/>
            <person name="Malavazi I."/>
            <person name="Melin P."/>
            <person name="Meyer V."/>
            <person name="Mielnichuk N."/>
            <person name="Miskei M."/>
            <person name="Molnar A.P."/>
            <person name="Mule G."/>
            <person name="Ngan C.Y."/>
            <person name="Orejas M."/>
            <person name="Orosz E."/>
            <person name="Ouedraogo J.P."/>
            <person name="Overkamp K.M."/>
            <person name="Park H.-S."/>
            <person name="Perrone G."/>
            <person name="Piumi F."/>
            <person name="Punt P.J."/>
            <person name="Ram A.F."/>
            <person name="Ramon A."/>
            <person name="Rauscher S."/>
            <person name="Record E."/>
            <person name="Riano-Pachon D.M."/>
            <person name="Robert V."/>
            <person name="Roehrig J."/>
            <person name="Ruller R."/>
            <person name="Salamov A."/>
            <person name="Salih N.S."/>
            <person name="Samson R.A."/>
            <person name="Sandor E."/>
            <person name="Sanguinetti M."/>
            <person name="Schuetze T."/>
            <person name="Sepcic K."/>
            <person name="Shelest E."/>
            <person name="Sherlock G."/>
            <person name="Sophianopoulou V."/>
            <person name="Squina F.M."/>
            <person name="Sun H."/>
            <person name="Susca A."/>
            <person name="Todd R.B."/>
            <person name="Tsang A."/>
            <person name="Unkles S.E."/>
            <person name="van de Wiele N."/>
            <person name="van Rossen-Uffink D."/>
            <person name="Oliveira J.V."/>
            <person name="Vesth T.C."/>
            <person name="Visser J."/>
            <person name="Yu J.-H."/>
            <person name="Zhou M."/>
            <person name="Andersen M.R."/>
            <person name="Archer D.B."/>
            <person name="Baker S.E."/>
            <person name="Benoit I."/>
            <person name="Brakhage A.A."/>
            <person name="Braus G.H."/>
            <person name="Fischer R."/>
            <person name="Frisvad J.C."/>
            <person name="Goldman G.H."/>
            <person name="Houbraken J."/>
            <person name="Oakley B."/>
            <person name="Pocsi I."/>
            <person name="Scazzocchio C."/>
            <person name="Seiboth B."/>
            <person name="vanKuyk P.A."/>
            <person name="Wortman J."/>
            <person name="Dyer P.S."/>
            <person name="Grigoriev I.V."/>
        </authorList>
    </citation>
    <scope>NUCLEOTIDE SEQUENCE [LARGE SCALE GENOMIC DNA]</scope>
    <source>
        <strain evidence="3">CBS 583.65</strain>
    </source>
</reference>
<dbReference type="EMBL" id="KV878126">
    <property type="protein sequence ID" value="OJI98129.1"/>
    <property type="molecule type" value="Genomic_DNA"/>
</dbReference>
<gene>
    <name evidence="2" type="ORF">ASPVEDRAFT_445964</name>
</gene>
<name>A0A1L9P9C0_ASPVE</name>
<keyword evidence="1" id="KW-0812">Transmembrane</keyword>
<keyword evidence="3" id="KW-1185">Reference proteome</keyword>
<dbReference type="VEuPathDB" id="FungiDB:ASPVEDRAFT_445964"/>
<evidence type="ECO:0000313" key="2">
    <source>
        <dbReference type="EMBL" id="OJI98129.1"/>
    </source>
</evidence>
<protein>
    <submittedName>
        <fullName evidence="2">Uncharacterized protein</fullName>
    </submittedName>
</protein>
<proteinExistence type="predicted"/>
<feature type="transmembrane region" description="Helical" evidence="1">
    <location>
        <begin position="139"/>
        <end position="157"/>
    </location>
</feature>
<dbReference type="AlphaFoldDB" id="A0A1L9P9C0"/>
<evidence type="ECO:0000256" key="1">
    <source>
        <dbReference type="SAM" id="Phobius"/>
    </source>
</evidence>